<feature type="region of interest" description="Disordered" evidence="1">
    <location>
        <begin position="456"/>
        <end position="477"/>
    </location>
</feature>
<organism evidence="2 3">
    <name type="scientific">Bos mutus</name>
    <name type="common">wild yak</name>
    <dbReference type="NCBI Taxonomy" id="72004"/>
    <lineage>
        <taxon>Eukaryota</taxon>
        <taxon>Metazoa</taxon>
        <taxon>Chordata</taxon>
        <taxon>Craniata</taxon>
        <taxon>Vertebrata</taxon>
        <taxon>Euteleostomi</taxon>
        <taxon>Mammalia</taxon>
        <taxon>Eutheria</taxon>
        <taxon>Laurasiatheria</taxon>
        <taxon>Artiodactyla</taxon>
        <taxon>Ruminantia</taxon>
        <taxon>Pecora</taxon>
        <taxon>Bovidae</taxon>
        <taxon>Bovinae</taxon>
        <taxon>Bos</taxon>
    </lineage>
</organism>
<gene>
    <name evidence="2" type="ORF">E5288_WYG021855</name>
</gene>
<dbReference type="EMBL" id="VBQZ03000282">
    <property type="protein sequence ID" value="MXQ98790.1"/>
    <property type="molecule type" value="Genomic_DNA"/>
</dbReference>
<protein>
    <submittedName>
        <fullName evidence="2">Uncharacterized protein</fullName>
    </submittedName>
</protein>
<evidence type="ECO:0000256" key="1">
    <source>
        <dbReference type="SAM" id="MobiDB-lite"/>
    </source>
</evidence>
<dbReference type="AlphaFoldDB" id="A0A6B0S9S2"/>
<evidence type="ECO:0000313" key="3">
    <source>
        <dbReference type="Proteomes" id="UP000322234"/>
    </source>
</evidence>
<dbReference type="Proteomes" id="UP000322234">
    <property type="component" value="Unassembled WGS sequence"/>
</dbReference>
<proteinExistence type="predicted"/>
<comment type="caution">
    <text evidence="2">The sequence shown here is derived from an EMBL/GenBank/DDBJ whole genome shotgun (WGS) entry which is preliminary data.</text>
</comment>
<feature type="region of interest" description="Disordered" evidence="1">
    <location>
        <begin position="145"/>
        <end position="165"/>
    </location>
</feature>
<keyword evidence="3" id="KW-1185">Reference proteome</keyword>
<accession>A0A6B0S9S2</accession>
<evidence type="ECO:0000313" key="2">
    <source>
        <dbReference type="EMBL" id="MXQ98790.1"/>
    </source>
</evidence>
<reference evidence="2" key="1">
    <citation type="submission" date="2019-10" db="EMBL/GenBank/DDBJ databases">
        <title>The sequence and de novo assembly of the wild yak genome.</title>
        <authorList>
            <person name="Liu Y."/>
        </authorList>
    </citation>
    <scope>NUCLEOTIDE SEQUENCE [LARGE SCALE GENOMIC DNA]</scope>
    <source>
        <strain evidence="2">WY2019</strain>
    </source>
</reference>
<sequence length="895" mass="102460">MLSVEEEEARYQASKSAALSRLERGELWPVEDKVHSRICPEMRKDDCLLQENLQNQSCPKRMEQCHEHNALGNVYQSKNHCPLWQNHDILYLHGKTLKSNLSSISQNRNYEVKNPVKANVNGKFFLHAKHEEFHSERNRISAVVSQQTRMPSIRQKRKDGGPQGAEAAVVARTYELIRKCRKRPIVHHRNAVKTPLTLDGYRVSKSDVLFKLEQGEERWMTEDEIHSHTWPETGNIGNHLQVDWENKKMLKGIEQYQERNTFGNPVLQSQSYFCFRQNHDMFEFYIKTLKSNSSLVIQSQSYEIKNSTKCNGDGKSFLFGKHEKCHSPVKCPGKKKRTFAIQYCGSIQYPTAWMDSGQIFYNKESDMRAPPTRSSDPFYYLSFCEPTHAAMAGSQPLIPETDQSESQNGLPRVLWTTCSTHLSEFDISVSTEWLVIPCNQEVKAFRVPGMISISSHGLSRQKRRGGAPRSSADNLNQQVGVPRDCESVGRESGLQHSVAASGVWTGLGSESEEIIDRRSDSVRVWIALLVGLRDCELCGVCSELILILAVKFHGYQGTKPDMLSKLEHGREPCIIENEMRNRICPGIRKGDSYLPEHSRNQRFLKSMQQCSEQNAFRKSVHLSKTHFTLIQDRIFNLHRKALESSLSLINQKSSYGIKNPVEFNGDEKSFLHSDCGQLYSGIIFPESFQASTPEVLSKLDQGEPWMMDDETHCQTRSEVWKFDDHLLEYLQNESMEKRLEQWHEQNPLENAVHQSITHFLLRQHHDVFDLHDKCMKSNLTLLSQNLSYEIKSSNELIGDEKSCRHADSIPSFWGTNASLGILYVRCANMAAPKGPRTYRKSGLSAYTPQIHLGFRRQFWRSKQFAEARRCLGGWVIEDFVPSGPMRLLPEGRGGG</sequence>
<name>A0A6B0S9S2_9CETA</name>